<feature type="compositionally biased region" description="Low complexity" evidence="4">
    <location>
        <begin position="944"/>
        <end position="961"/>
    </location>
</feature>
<dbReference type="InterPro" id="IPR031311">
    <property type="entry name" value="CHIT_BIND_RR_consensus"/>
</dbReference>
<evidence type="ECO:0000313" key="7">
    <source>
        <dbReference type="Proteomes" id="UP000479190"/>
    </source>
</evidence>
<dbReference type="GO" id="GO:0062129">
    <property type="term" value="C:chitin-based extracellular matrix"/>
    <property type="evidence" value="ECO:0007669"/>
    <property type="project" value="TreeGrafter"/>
</dbReference>
<feature type="region of interest" description="Disordered" evidence="4">
    <location>
        <begin position="704"/>
        <end position="729"/>
    </location>
</feature>
<dbReference type="InterPro" id="IPR050468">
    <property type="entry name" value="Cuticle_Struct_Prot"/>
</dbReference>
<feature type="region of interest" description="Disordered" evidence="4">
    <location>
        <begin position="942"/>
        <end position="1007"/>
    </location>
</feature>
<dbReference type="PROSITE" id="PS50157">
    <property type="entry name" value="ZINC_FINGER_C2H2_2"/>
    <property type="match status" value="2"/>
</dbReference>
<dbReference type="Proteomes" id="UP000479190">
    <property type="component" value="Unassembled WGS sequence"/>
</dbReference>
<feature type="domain" description="C2H2-type" evidence="5">
    <location>
        <begin position="539"/>
        <end position="567"/>
    </location>
</feature>
<evidence type="ECO:0000256" key="3">
    <source>
        <dbReference type="PROSITE-ProRule" id="PRU00497"/>
    </source>
</evidence>
<dbReference type="InterPro" id="IPR036236">
    <property type="entry name" value="Znf_C2H2_sf"/>
</dbReference>
<keyword evidence="1 3" id="KW-0193">Cuticle</keyword>
<dbReference type="PROSITE" id="PS00028">
    <property type="entry name" value="ZINC_FINGER_C2H2_1"/>
    <property type="match status" value="2"/>
</dbReference>
<dbReference type="EMBL" id="CADCXV010001372">
    <property type="protein sequence ID" value="CAB0043997.1"/>
    <property type="molecule type" value="Genomic_DNA"/>
</dbReference>
<dbReference type="SMART" id="SM00355">
    <property type="entry name" value="ZnF_C2H2"/>
    <property type="match status" value="2"/>
</dbReference>
<dbReference type="PROSITE" id="PS00233">
    <property type="entry name" value="CHIT_BIND_RR_1"/>
    <property type="match status" value="1"/>
</dbReference>
<evidence type="ECO:0000313" key="6">
    <source>
        <dbReference type="EMBL" id="CAB0043997.1"/>
    </source>
</evidence>
<sequence>MINVCIPIVSSWAISLDSILSDSHRCTRTIRLLALRRNEPARANQAFQASRSTARRRIPRNSFPQVKYNAMYWLTVVGNKFVVCYINFEALVPVLLAASCQAGELLAQAAAEPLQQFTQSQNTATGEYGFSYSGGPSAKTEYRALDGTTTGTYSYVDANGQLQSVSYIADEAGFRATGTNIPQARKKRGILYQPTAFAAALPAASSSQNRFQIHNDARLIQRTEIHAPIYQAAVAAAAPVALHHAPAALLYRKKRGILAAAEPLPLAYAAAPALPLPPSSAKIYNEFNQQRPTLYAAAAPAPALVHAAPAAVAPIVHAAPAAPIIEQAPISRSSQNRFQVHKNSKIIEEIHTPLYPALQYAAYAAPALALQPAQPQLIQQQQHHFIGAAPQPAFGIGTVTAVGAPPSQPLPAGPIAAEPARPAPAPAAPAAVSDDAITVETSIRRFSVINRLSGVRCRIVVIIHWIINFEPLEVIRRLRDADRALVCTMYACACLHCTATSSIHEGRKDFACDKCEKKFGQKWILLQHQKTVHEGRKDYACDKCEKKFGFKSHLLSHHNTIHEGRKDFAWVRSNDACTCRKSGSAATRRRGAMTQMIVVVTARHSRAHAWDRKKGSLYIILILYAAAAAAQDLERRPIGQMPKIHVANQIARIYPSAHRTSQFIHSARLARYTCLYITPCASCIKLIEAVASLNISLFTIARRGGTKQQQQQRRDKSRQQRQQQQQQGFDSARTLPLLLLLLSPLAAITASAAAAAAAAAASSSGKSVVEGWPIKTTMTRRGKSSLPSGTQYLSQDPVSGAYQYGYSGPHHAKSESSYNGITRGALCRRLNSLLVYSRGDPVIVMAPWRCLPLYRRLLIYSYSYVDANGLLQTVSYTADAENGFRVRASNLPSSQLPEQQQHQRQPALRDAPEIALAKRRHLEQLHYAETRRAGSAWKAAYELEQQQQQQPSRRSYEQSSQKQTFGRRRSASSAAAFVARPPTSVSRPEARRISGPSQQQYHHQQQPQHYFYSSPTQVVAMSPSHMFHHGHRYVLSSAASEMPAYVPLPMPVIHGAASHTQDALGQYEYSYTGDTSAKIESRSMDGSTRGAYSYIDANGLLQQVRYVADKDGFR</sequence>
<dbReference type="OrthoDB" id="8188035at2759"/>
<dbReference type="PANTHER" id="PTHR10380:SF196">
    <property type="entry name" value="CUTICULAR PROTEIN 72EA"/>
    <property type="match status" value="1"/>
</dbReference>
<evidence type="ECO:0000256" key="1">
    <source>
        <dbReference type="ARBA" id="ARBA00022460"/>
    </source>
</evidence>
<keyword evidence="2" id="KW-0862">Zinc</keyword>
<dbReference type="AlphaFoldDB" id="A0A6H5J620"/>
<dbReference type="GO" id="GO:0008010">
    <property type="term" value="F:structural constituent of chitin-based larval cuticle"/>
    <property type="evidence" value="ECO:0007669"/>
    <property type="project" value="TreeGrafter"/>
</dbReference>
<name>A0A6H5J620_9HYME</name>
<reference evidence="6 7" key="1">
    <citation type="submission" date="2020-02" db="EMBL/GenBank/DDBJ databases">
        <authorList>
            <person name="Ferguson B K."/>
        </authorList>
    </citation>
    <scope>NUCLEOTIDE SEQUENCE [LARGE SCALE GENOMIC DNA]</scope>
</reference>
<keyword evidence="2" id="KW-0863">Zinc-finger</keyword>
<keyword evidence="7" id="KW-1185">Reference proteome</keyword>
<dbReference type="InterPro" id="IPR013087">
    <property type="entry name" value="Znf_C2H2_type"/>
</dbReference>
<evidence type="ECO:0000256" key="4">
    <source>
        <dbReference type="SAM" id="MobiDB-lite"/>
    </source>
</evidence>
<feature type="domain" description="C2H2-type" evidence="5">
    <location>
        <begin position="510"/>
        <end position="538"/>
    </location>
</feature>
<dbReference type="PROSITE" id="PS51155">
    <property type="entry name" value="CHIT_BIND_RR_2"/>
    <property type="match status" value="3"/>
</dbReference>
<dbReference type="Gene3D" id="3.30.160.60">
    <property type="entry name" value="Classic Zinc Finger"/>
    <property type="match status" value="2"/>
</dbReference>
<dbReference type="GO" id="GO:0008270">
    <property type="term" value="F:zinc ion binding"/>
    <property type="evidence" value="ECO:0007669"/>
    <property type="project" value="UniProtKB-KW"/>
</dbReference>
<dbReference type="SUPFAM" id="SSF57667">
    <property type="entry name" value="beta-beta-alpha zinc fingers"/>
    <property type="match status" value="1"/>
</dbReference>
<gene>
    <name evidence="6" type="ORF">TBRA_LOCUS15585</name>
</gene>
<evidence type="ECO:0000259" key="5">
    <source>
        <dbReference type="PROSITE" id="PS50157"/>
    </source>
</evidence>
<protein>
    <recommendedName>
        <fullName evidence="5">C2H2-type domain-containing protein</fullName>
    </recommendedName>
</protein>
<proteinExistence type="predicted"/>
<feature type="compositionally biased region" description="Low complexity" evidence="4">
    <location>
        <begin position="996"/>
        <end position="1007"/>
    </location>
</feature>
<dbReference type="InterPro" id="IPR000618">
    <property type="entry name" value="Insect_cuticle"/>
</dbReference>
<dbReference type="PANTHER" id="PTHR10380">
    <property type="entry name" value="CUTICLE PROTEIN"/>
    <property type="match status" value="1"/>
</dbReference>
<feature type="non-terminal residue" evidence="6">
    <location>
        <position position="1114"/>
    </location>
</feature>
<accession>A0A6H5J620</accession>
<organism evidence="6 7">
    <name type="scientific">Trichogramma brassicae</name>
    <dbReference type="NCBI Taxonomy" id="86971"/>
    <lineage>
        <taxon>Eukaryota</taxon>
        <taxon>Metazoa</taxon>
        <taxon>Ecdysozoa</taxon>
        <taxon>Arthropoda</taxon>
        <taxon>Hexapoda</taxon>
        <taxon>Insecta</taxon>
        <taxon>Pterygota</taxon>
        <taxon>Neoptera</taxon>
        <taxon>Endopterygota</taxon>
        <taxon>Hymenoptera</taxon>
        <taxon>Apocrita</taxon>
        <taxon>Proctotrupomorpha</taxon>
        <taxon>Chalcidoidea</taxon>
        <taxon>Trichogrammatidae</taxon>
        <taxon>Trichogramma</taxon>
    </lineage>
</organism>
<keyword evidence="2" id="KW-0479">Metal-binding</keyword>
<feature type="compositionally biased region" description="Low complexity" evidence="4">
    <location>
        <begin position="720"/>
        <end position="729"/>
    </location>
</feature>
<evidence type="ECO:0000256" key="2">
    <source>
        <dbReference type="PROSITE-ProRule" id="PRU00042"/>
    </source>
</evidence>
<dbReference type="Pfam" id="PF00379">
    <property type="entry name" value="Chitin_bind_4"/>
    <property type="match status" value="3"/>
</dbReference>